<comment type="similarity">
    <text evidence="1 8">Belongs to the precorrin methyltransferase family.</text>
</comment>
<dbReference type="EC" id="2.1.1.107" evidence="2"/>
<dbReference type="AlphaFoldDB" id="A0A4Y8WMG9"/>
<name>A0A4Y8WMG9_9PORP</name>
<feature type="domain" description="Tetrapyrrole methylase" evidence="9">
    <location>
        <begin position="33"/>
        <end position="243"/>
    </location>
</feature>
<proteinExistence type="inferred from homology"/>
<gene>
    <name evidence="10" type="primary">cobA</name>
    <name evidence="10" type="ORF">E4P47_09365</name>
</gene>
<dbReference type="GO" id="GO:0019354">
    <property type="term" value="P:siroheme biosynthetic process"/>
    <property type="evidence" value="ECO:0007669"/>
    <property type="project" value="InterPro"/>
</dbReference>
<evidence type="ECO:0000313" key="10">
    <source>
        <dbReference type="EMBL" id="TFH94003.1"/>
    </source>
</evidence>
<dbReference type="Gene3D" id="3.30.950.10">
    <property type="entry name" value="Methyltransferase, Cobalt-precorrin-4 Transmethylase, Domain 2"/>
    <property type="match status" value="1"/>
</dbReference>
<dbReference type="CDD" id="cd11642">
    <property type="entry name" value="SUMT"/>
    <property type="match status" value="1"/>
</dbReference>
<dbReference type="PANTHER" id="PTHR45790:SF3">
    <property type="entry name" value="S-ADENOSYL-L-METHIONINE-DEPENDENT UROPORPHYRINOGEN III METHYLTRANSFERASE, CHLOROPLASTIC"/>
    <property type="match status" value="1"/>
</dbReference>
<dbReference type="OrthoDB" id="9815856at2"/>
<dbReference type="RefSeq" id="WP_134849766.1">
    <property type="nucleotide sequence ID" value="NZ_CP197400.1"/>
</dbReference>
<dbReference type="EMBL" id="SPNC01000222">
    <property type="protein sequence ID" value="TFH94003.1"/>
    <property type="molecule type" value="Genomic_DNA"/>
</dbReference>
<comment type="caution">
    <text evidence="10">The sequence shown here is derived from an EMBL/GenBank/DDBJ whole genome shotgun (WGS) entry which is preliminary data.</text>
</comment>
<organism evidence="10 11">
    <name type="scientific">Porphyromonas levii</name>
    <dbReference type="NCBI Taxonomy" id="28114"/>
    <lineage>
        <taxon>Bacteria</taxon>
        <taxon>Pseudomonadati</taxon>
        <taxon>Bacteroidota</taxon>
        <taxon>Bacteroidia</taxon>
        <taxon>Bacteroidales</taxon>
        <taxon>Porphyromonadaceae</taxon>
        <taxon>Porphyromonas</taxon>
    </lineage>
</organism>
<dbReference type="InterPro" id="IPR000878">
    <property type="entry name" value="4pyrrol_Mease"/>
</dbReference>
<evidence type="ECO:0000256" key="4">
    <source>
        <dbReference type="ARBA" id="ARBA00022679"/>
    </source>
</evidence>
<dbReference type="InterPro" id="IPR003043">
    <property type="entry name" value="Uropor_MeTrfase_CS"/>
</dbReference>
<accession>A0A4Y8WMG9</accession>
<keyword evidence="3 8" id="KW-0489">Methyltransferase</keyword>
<sequence length="418" mass="45635">MNTHFYTCRRFALLSFVIAFWGFSSAFAQKGIVHLVGAGPGDSELISVKGVKALKQADVVLYDALANPEILLHCRKDVRLIPVGKRAGRPSMKQEEINRLLIDEAKKGNFVVRLKGGDPFVFGRGGEELLALAKENIEVKVVPGVTAAIAAPAYAGIPVTHRALARSFTLVTASTKDQNLQNALKWKSLVELGGTIAFYMGARIVPEICQLLTTEGLSPETPAVIISNGTLPAQKVIRGSIKDFTPTFADYEHLTPALFLVGDVIEVVKDYQMPEPTPELKVLAITLNRKVSELCPRIEDNVLLAETFPSTRVDLYSQDYLELLKSVGFTHMVFSNTKSVEAYFKACQESGINFIGDNTTLITLGESITDLLKSRGYEAVTLKSYNEVATYLVGDKAKTFSSKYDAVSGATKPAKKTH</sequence>
<evidence type="ECO:0000256" key="7">
    <source>
        <dbReference type="ARBA" id="ARBA00025705"/>
    </source>
</evidence>
<evidence type="ECO:0000256" key="8">
    <source>
        <dbReference type="RuleBase" id="RU003960"/>
    </source>
</evidence>
<dbReference type="SUPFAM" id="SSF53790">
    <property type="entry name" value="Tetrapyrrole methylase"/>
    <property type="match status" value="1"/>
</dbReference>
<dbReference type="InterPro" id="IPR035996">
    <property type="entry name" value="4pyrrol_Methylase_sf"/>
</dbReference>
<evidence type="ECO:0000256" key="1">
    <source>
        <dbReference type="ARBA" id="ARBA00005879"/>
    </source>
</evidence>
<dbReference type="InterPro" id="IPR014777">
    <property type="entry name" value="4pyrrole_Mease_sub1"/>
</dbReference>
<dbReference type="InterPro" id="IPR050161">
    <property type="entry name" value="Siro_Cobalamin_biosynth"/>
</dbReference>
<dbReference type="Proteomes" id="UP000297225">
    <property type="component" value="Unassembled WGS sequence"/>
</dbReference>
<keyword evidence="4 8" id="KW-0808">Transferase</keyword>
<keyword evidence="6" id="KW-0627">Porphyrin biosynthesis</keyword>
<dbReference type="Pfam" id="PF00590">
    <property type="entry name" value="TP_methylase"/>
    <property type="match status" value="1"/>
</dbReference>
<dbReference type="Gene3D" id="3.40.1010.10">
    <property type="entry name" value="Cobalt-precorrin-4 Transmethylase, Domain 1"/>
    <property type="match status" value="1"/>
</dbReference>
<evidence type="ECO:0000256" key="2">
    <source>
        <dbReference type="ARBA" id="ARBA00012162"/>
    </source>
</evidence>
<dbReference type="GeneID" id="66796435"/>
<keyword evidence="5" id="KW-0949">S-adenosyl-L-methionine</keyword>
<dbReference type="FunFam" id="3.40.1010.10:FF:000001">
    <property type="entry name" value="Siroheme synthase"/>
    <property type="match status" value="1"/>
</dbReference>
<dbReference type="PROSITE" id="PS00840">
    <property type="entry name" value="SUMT_2"/>
    <property type="match status" value="1"/>
</dbReference>
<dbReference type="InterPro" id="IPR014776">
    <property type="entry name" value="4pyrrole_Mease_sub2"/>
</dbReference>
<evidence type="ECO:0000256" key="5">
    <source>
        <dbReference type="ARBA" id="ARBA00022691"/>
    </source>
</evidence>
<evidence type="ECO:0000256" key="6">
    <source>
        <dbReference type="ARBA" id="ARBA00023244"/>
    </source>
</evidence>
<dbReference type="NCBIfam" id="TIGR01469">
    <property type="entry name" value="cobA_cysG_Cterm"/>
    <property type="match status" value="1"/>
</dbReference>
<dbReference type="GO" id="GO:0004851">
    <property type="term" value="F:uroporphyrin-III C-methyltransferase activity"/>
    <property type="evidence" value="ECO:0007669"/>
    <property type="project" value="UniProtKB-EC"/>
</dbReference>
<evidence type="ECO:0000259" key="9">
    <source>
        <dbReference type="Pfam" id="PF00590"/>
    </source>
</evidence>
<evidence type="ECO:0000256" key="3">
    <source>
        <dbReference type="ARBA" id="ARBA00022603"/>
    </source>
</evidence>
<dbReference type="STRING" id="1122973.GCA_000379925_01269"/>
<dbReference type="GO" id="GO:0032259">
    <property type="term" value="P:methylation"/>
    <property type="evidence" value="ECO:0007669"/>
    <property type="project" value="UniProtKB-KW"/>
</dbReference>
<dbReference type="NCBIfam" id="NF004790">
    <property type="entry name" value="PRK06136.1"/>
    <property type="match status" value="1"/>
</dbReference>
<reference evidence="10 11" key="1">
    <citation type="submission" date="2019-03" db="EMBL/GenBank/DDBJ databases">
        <title>Porphyromonas levii Isolated from the Uterus of Dairy Cows.</title>
        <authorList>
            <person name="Francis A.M."/>
        </authorList>
    </citation>
    <scope>NUCLEOTIDE SEQUENCE [LARGE SCALE GENOMIC DNA]</scope>
    <source>
        <strain evidence="10 11">AF5678</strain>
    </source>
</reference>
<evidence type="ECO:0000313" key="11">
    <source>
        <dbReference type="Proteomes" id="UP000297225"/>
    </source>
</evidence>
<dbReference type="PANTHER" id="PTHR45790">
    <property type="entry name" value="SIROHEME SYNTHASE-RELATED"/>
    <property type="match status" value="1"/>
</dbReference>
<dbReference type="InterPro" id="IPR006366">
    <property type="entry name" value="CobA/CysG_C"/>
</dbReference>
<comment type="pathway">
    <text evidence="7">Porphyrin-containing compound metabolism; siroheme biosynthesis; precorrin-2 from uroporphyrinogen III: step 1/1.</text>
</comment>
<protein>
    <recommendedName>
        <fullName evidence="2">uroporphyrinogen-III C-methyltransferase</fullName>
        <ecNumber evidence="2">2.1.1.107</ecNumber>
    </recommendedName>
</protein>
<keyword evidence="11" id="KW-1185">Reference proteome</keyword>